<dbReference type="HOGENOM" id="CLU_097157_2_0_5"/>
<dbReference type="AlphaFoldDB" id="X5MP86"/>
<dbReference type="KEGG" id="pect:BN1012_Phect2894"/>
<dbReference type="PATRIC" id="fig|1458461.3.peg.2900"/>
<dbReference type="SUPFAM" id="SSF46689">
    <property type="entry name" value="Homeodomain-like"/>
    <property type="match status" value="1"/>
</dbReference>
<protein>
    <recommendedName>
        <fullName evidence="3">Transcriptional regulator, TetR family</fullName>
    </recommendedName>
</protein>
<proteinExistence type="predicted"/>
<dbReference type="Gene3D" id="1.10.357.10">
    <property type="entry name" value="Tetracycline Repressor, domain 2"/>
    <property type="match status" value="1"/>
</dbReference>
<dbReference type="EMBL" id="HG966617">
    <property type="protein sequence ID" value="CDO61106.1"/>
    <property type="molecule type" value="Genomic_DNA"/>
</dbReference>
<evidence type="ECO:0008006" key="3">
    <source>
        <dbReference type="Google" id="ProtNLM"/>
    </source>
</evidence>
<keyword evidence="2" id="KW-1185">Reference proteome</keyword>
<organism evidence="1 2">
    <name type="scientific">Candidatus Phaeomarinibacter ectocarpi</name>
    <dbReference type="NCBI Taxonomy" id="1458461"/>
    <lineage>
        <taxon>Bacteria</taxon>
        <taxon>Pseudomonadati</taxon>
        <taxon>Pseudomonadota</taxon>
        <taxon>Alphaproteobacteria</taxon>
        <taxon>Hyphomicrobiales</taxon>
        <taxon>Parvibaculaceae</taxon>
        <taxon>Candidatus Phaeomarinibacter</taxon>
    </lineage>
</organism>
<reference evidence="1 2" key="1">
    <citation type="journal article" date="2014" name="Front. Genet.">
        <title>Genome and metabolic network of "Candidatus Phaeomarinobacter ectocarpi" Ec32, a new candidate genus of Alphaproteobacteria frequently associated with brown algae.</title>
        <authorList>
            <person name="Dittami S.M."/>
            <person name="Barbeyron T."/>
            <person name="Boyen C."/>
            <person name="Cambefort J."/>
            <person name="Collet G."/>
            <person name="Delage L."/>
            <person name="Gobet A."/>
            <person name="Groisillier A."/>
            <person name="Leblanc C."/>
            <person name="Michel G."/>
            <person name="Scornet D."/>
            <person name="Siegel A."/>
            <person name="Tapia J.E."/>
            <person name="Tonon T."/>
        </authorList>
    </citation>
    <scope>NUCLEOTIDE SEQUENCE [LARGE SCALE GENOMIC DNA]</scope>
    <source>
        <strain evidence="1 2">Ec32</strain>
    </source>
</reference>
<evidence type="ECO:0000313" key="2">
    <source>
        <dbReference type="Proteomes" id="UP000032160"/>
    </source>
</evidence>
<accession>X5MP86</accession>
<dbReference type="STRING" id="1458461.BN1012_Phect2894"/>
<name>X5MP86_9HYPH</name>
<sequence>MFSVIRGGEMDPSAATLAEEAKVGIRTVFRHFDDVDSLYREMSAQMEAEIRPIVAKPFSATTWQGRLSEMIDRRVNVYERIMPIKTCAGLRRFRSEYLMQDYQRFLTMEREGLASVLPSHIKSDKTLFAALEMLVGFNAWRRLRQDQQLTAKQAEKAIRFSVEKLVAE</sequence>
<evidence type="ECO:0000313" key="1">
    <source>
        <dbReference type="EMBL" id="CDO61106.1"/>
    </source>
</evidence>
<dbReference type="Proteomes" id="UP000032160">
    <property type="component" value="Chromosome I"/>
</dbReference>
<gene>
    <name evidence="1" type="ORF">BN1012_Phect2894</name>
</gene>
<dbReference type="InterPro" id="IPR009057">
    <property type="entry name" value="Homeodomain-like_sf"/>
</dbReference>